<feature type="compositionally biased region" description="Low complexity" evidence="1">
    <location>
        <begin position="251"/>
        <end position="267"/>
    </location>
</feature>
<sequence>MFSAPIPAETRAAVEAAMRGTRRSVRDIATETGVAEATIRSWNRRSGWRPVAAEGPRGLDPLRWTAARRAAVARLYRQPWIDIADLARAMGLPGRRAEALFAACGLEGRRPGVVADAVGPETDPGRLRAALRAHIARQILRFDAALNAEADDDHKNADLKNADLKRFDSARVLRDLGGLKRLLDETDRDAAPVVSAGIGPVRTDSGKDARDGEGSGDESGHASGDAGHDLPALRAEIARRAEALGGERADAGPAGEPAAAPDPGARG</sequence>
<organism evidence="2 3">
    <name type="scientific">Methylobacterium goesingense</name>
    <dbReference type="NCBI Taxonomy" id="243690"/>
    <lineage>
        <taxon>Bacteria</taxon>
        <taxon>Pseudomonadati</taxon>
        <taxon>Pseudomonadota</taxon>
        <taxon>Alphaproteobacteria</taxon>
        <taxon>Hyphomicrobiales</taxon>
        <taxon>Methylobacteriaceae</taxon>
        <taxon>Methylobacterium</taxon>
    </lineage>
</organism>
<name>A0ABV2L9G6_9HYPH</name>
<reference evidence="2 3" key="1">
    <citation type="submission" date="2024-06" db="EMBL/GenBank/DDBJ databases">
        <title>Genomic Encyclopedia of Type Strains, Phase IV (KMG-IV): sequencing the most valuable type-strain genomes for metagenomic binning, comparative biology and taxonomic classification.</title>
        <authorList>
            <person name="Goeker M."/>
        </authorList>
    </citation>
    <scope>NUCLEOTIDE SEQUENCE [LARGE SCALE GENOMIC DNA]</scope>
    <source>
        <strain evidence="2 3">DSM 21331</strain>
    </source>
</reference>
<dbReference type="RefSeq" id="WP_354465724.1">
    <property type="nucleotide sequence ID" value="NZ_JBEPMM010000008.1"/>
</dbReference>
<feature type="compositionally biased region" description="Basic and acidic residues" evidence="1">
    <location>
        <begin position="236"/>
        <end position="250"/>
    </location>
</feature>
<proteinExistence type="predicted"/>
<gene>
    <name evidence="2" type="ORF">ABID43_003020</name>
</gene>
<evidence type="ECO:0000313" key="3">
    <source>
        <dbReference type="Proteomes" id="UP001549145"/>
    </source>
</evidence>
<feature type="region of interest" description="Disordered" evidence="1">
    <location>
        <begin position="193"/>
        <end position="267"/>
    </location>
</feature>
<evidence type="ECO:0000313" key="2">
    <source>
        <dbReference type="EMBL" id="MET3693470.1"/>
    </source>
</evidence>
<dbReference type="Proteomes" id="UP001549145">
    <property type="component" value="Unassembled WGS sequence"/>
</dbReference>
<comment type="caution">
    <text evidence="2">The sequence shown here is derived from an EMBL/GenBank/DDBJ whole genome shotgun (WGS) entry which is preliminary data.</text>
</comment>
<keyword evidence="3" id="KW-1185">Reference proteome</keyword>
<accession>A0ABV2L9G6</accession>
<protein>
    <submittedName>
        <fullName evidence="2">Transposase-like protein</fullName>
    </submittedName>
</protein>
<evidence type="ECO:0000256" key="1">
    <source>
        <dbReference type="SAM" id="MobiDB-lite"/>
    </source>
</evidence>
<feature type="compositionally biased region" description="Basic and acidic residues" evidence="1">
    <location>
        <begin position="204"/>
        <end position="213"/>
    </location>
</feature>
<dbReference type="EMBL" id="JBEPMM010000008">
    <property type="protein sequence ID" value="MET3693470.1"/>
    <property type="molecule type" value="Genomic_DNA"/>
</dbReference>